<dbReference type="GO" id="GO:0016887">
    <property type="term" value="F:ATP hydrolysis activity"/>
    <property type="evidence" value="ECO:0007669"/>
    <property type="project" value="InterPro"/>
</dbReference>
<keyword evidence="4" id="KW-0547">Nucleotide-binding</keyword>
<dbReference type="Gene3D" id="1.10.3710.10">
    <property type="entry name" value="DNA polymerase III clamp loader subunits, C-terminal domain"/>
    <property type="match status" value="1"/>
</dbReference>
<evidence type="ECO:0000256" key="3">
    <source>
        <dbReference type="ARBA" id="ARBA00022705"/>
    </source>
</evidence>
<dbReference type="SUPFAM" id="SSF48019">
    <property type="entry name" value="post-AAA+ oligomerization domain-like"/>
    <property type="match status" value="1"/>
</dbReference>
<dbReference type="HOGENOM" id="CLU_017985_0_3_9"/>
<dbReference type="InterPro" id="IPR051314">
    <property type="entry name" value="AAA_ATPase_RarA/MGS1/WRNIP1"/>
</dbReference>
<dbReference type="Proteomes" id="UP000003744">
    <property type="component" value="Unassembled WGS sequence"/>
</dbReference>
<dbReference type="CDD" id="cd00009">
    <property type="entry name" value="AAA"/>
    <property type="match status" value="1"/>
</dbReference>
<dbReference type="Pfam" id="PF12002">
    <property type="entry name" value="MgsA_C"/>
    <property type="match status" value="1"/>
</dbReference>
<keyword evidence="3" id="KW-0235">DNA replication</keyword>
<dbReference type="PANTHER" id="PTHR13779:SF7">
    <property type="entry name" value="ATPASE WRNIP1"/>
    <property type="match status" value="1"/>
</dbReference>
<dbReference type="FunFam" id="3.40.50.300:FF:000137">
    <property type="entry name" value="Replication-associated recombination protein A"/>
    <property type="match status" value="1"/>
</dbReference>
<dbReference type="CDD" id="cd18139">
    <property type="entry name" value="HLD_clamp_RarA"/>
    <property type="match status" value="1"/>
</dbReference>
<dbReference type="Pfam" id="PF16193">
    <property type="entry name" value="AAA_assoc_2"/>
    <property type="match status" value="1"/>
</dbReference>
<evidence type="ECO:0000256" key="2">
    <source>
        <dbReference type="ARBA" id="ARBA00008959"/>
    </source>
</evidence>
<evidence type="ECO:0000256" key="4">
    <source>
        <dbReference type="ARBA" id="ARBA00022741"/>
    </source>
</evidence>
<dbReference type="InterPro" id="IPR032423">
    <property type="entry name" value="AAA_assoc_2"/>
</dbReference>
<dbReference type="PANTHER" id="PTHR13779">
    <property type="entry name" value="WERNER HELICASE-INTERACTING PROTEIN 1 FAMILY MEMBER"/>
    <property type="match status" value="1"/>
</dbReference>
<dbReference type="Gene3D" id="1.20.272.10">
    <property type="match status" value="1"/>
</dbReference>
<dbReference type="Gene3D" id="3.40.50.300">
    <property type="entry name" value="P-loop containing nucleotide triphosphate hydrolases"/>
    <property type="match status" value="1"/>
</dbReference>
<dbReference type="FunFam" id="1.20.272.10:FF:000001">
    <property type="entry name" value="Putative AAA family ATPase"/>
    <property type="match status" value="1"/>
</dbReference>
<dbReference type="GO" id="GO:0003677">
    <property type="term" value="F:DNA binding"/>
    <property type="evidence" value="ECO:0007669"/>
    <property type="project" value="InterPro"/>
</dbReference>
<sequence>MMDLFEYNRIKQLEKEAPLADRLRPKNLEAYLGQDHLLGPGKIITRMIKADRIYSCIFYGPPGVGKTSLAKIISQKTNMAFEEISAVASGINDLKKKVQIAKDNLAYENKKTILFIDEIHRFNKSQQDYLLPFVEDSTLILIGATTENPYFEVNKALISRMYVFELKSLSDRDLDRLIDMALNKDPILKRKNIDISKDARNTLITYSNGDCRALLNALEIAIFSEDEKEGKIVIDKSTIENSTQKKIAIYDKDGDRHYDTTSAFIKSMRGSDIDASIYYLAKMLESGEDIKFIARRMMIFAAEDISNADPKALIMATSCFKAIDAVGMPEARIILAQVVTYLAAAPKSNSTYLAIDKALDFVRRNKDEEVSNKLKDTHYQAAKNFVHDKYLYPHDYNGYVKQDYLPDEFLAEKFYEPKKVGFEKEMIERLEKIKRGNNEN</sequence>
<dbReference type="InterPro" id="IPR003593">
    <property type="entry name" value="AAA+_ATPase"/>
</dbReference>
<evidence type="ECO:0000256" key="5">
    <source>
        <dbReference type="ARBA" id="ARBA00022840"/>
    </source>
</evidence>
<accession>C2CGF5</accession>
<dbReference type="Pfam" id="PF00004">
    <property type="entry name" value="AAA"/>
    <property type="match status" value="1"/>
</dbReference>
<comment type="caution">
    <text evidence="7">The sequence shown here is derived from an EMBL/GenBank/DDBJ whole genome shotgun (WGS) entry which is preliminary data.</text>
</comment>
<dbReference type="InterPro" id="IPR027417">
    <property type="entry name" value="P-loop_NTPase"/>
</dbReference>
<evidence type="ECO:0000313" key="8">
    <source>
        <dbReference type="Proteomes" id="UP000003744"/>
    </source>
</evidence>
<protein>
    <submittedName>
        <fullName evidence="7">ATPase, AAA family</fullName>
    </submittedName>
</protein>
<comment type="similarity">
    <text evidence="2">Belongs to the AAA ATPase family. RarA/MGS1/WRNIP1 subfamily.</text>
</comment>
<comment type="function">
    <text evidence="1">DNA-dependent ATPase that plays important roles in cellular responses to stalled DNA replication processes.</text>
</comment>
<dbReference type="EMBL" id="ACGC01000019">
    <property type="protein sequence ID" value="EEI83219.1"/>
    <property type="molecule type" value="Genomic_DNA"/>
</dbReference>
<reference evidence="7 8" key="1">
    <citation type="submission" date="2009-01" db="EMBL/GenBank/DDBJ databases">
        <authorList>
            <person name="Qin X."/>
            <person name="Bachman B."/>
            <person name="Battles P."/>
            <person name="Bell A."/>
            <person name="Bess C."/>
            <person name="Bickham C."/>
            <person name="Chaboub L."/>
            <person name="Chen D."/>
            <person name="Coyle M."/>
            <person name="Deiros D.R."/>
            <person name="Dinh H."/>
            <person name="Forbes L."/>
            <person name="Fowler G."/>
            <person name="Francisco L."/>
            <person name="Fu Q."/>
            <person name="Gubbala S."/>
            <person name="Hale W."/>
            <person name="Han Y."/>
            <person name="Hemphill L."/>
            <person name="Highlander S.K."/>
            <person name="Hirani K."/>
            <person name="Hogues M."/>
            <person name="Jackson L."/>
            <person name="Jakkamsetti A."/>
            <person name="Javaid M."/>
            <person name="Jiang H."/>
            <person name="Korchina V."/>
            <person name="Kovar C."/>
            <person name="Lara F."/>
            <person name="Lee S."/>
            <person name="Mata R."/>
            <person name="Mathew T."/>
            <person name="Moen C."/>
            <person name="Morales K."/>
            <person name="Munidasa M."/>
            <person name="Nazareth L."/>
            <person name="Ngo R."/>
            <person name="Nguyen L."/>
            <person name="Okwuonu G."/>
            <person name="Ongeri F."/>
            <person name="Patil S."/>
            <person name="Petrosino J."/>
            <person name="Pham C."/>
            <person name="Pham P."/>
            <person name="Pu L.-L."/>
            <person name="Puazo M."/>
            <person name="Raj R."/>
            <person name="Reid J."/>
            <person name="Rouhana J."/>
            <person name="Saada N."/>
            <person name="Shang Y."/>
            <person name="Simmons D."/>
            <person name="Thornton R."/>
            <person name="Warren J."/>
            <person name="Weissenberger G."/>
            <person name="Zhang J."/>
            <person name="Zhang L."/>
            <person name="Zhou C."/>
            <person name="Zhu D."/>
            <person name="Muzny D."/>
            <person name="Worley K."/>
            <person name="Gibbs R."/>
        </authorList>
    </citation>
    <scope>NUCLEOTIDE SEQUENCE [LARGE SCALE GENOMIC DNA]</scope>
    <source>
        <strain evidence="7 8">ATCC 35098</strain>
    </source>
</reference>
<dbReference type="GO" id="GO:0008047">
    <property type="term" value="F:enzyme activator activity"/>
    <property type="evidence" value="ECO:0007669"/>
    <property type="project" value="TreeGrafter"/>
</dbReference>
<dbReference type="GO" id="GO:0006261">
    <property type="term" value="P:DNA-templated DNA replication"/>
    <property type="evidence" value="ECO:0007669"/>
    <property type="project" value="TreeGrafter"/>
</dbReference>
<keyword evidence="5" id="KW-0067">ATP-binding</keyword>
<name>C2CGF5_9FIRM</name>
<dbReference type="SUPFAM" id="SSF52540">
    <property type="entry name" value="P-loop containing nucleoside triphosphate hydrolases"/>
    <property type="match status" value="1"/>
</dbReference>
<proteinExistence type="inferred from homology"/>
<dbReference type="AlphaFoldDB" id="C2CGF5"/>
<dbReference type="SMART" id="SM00382">
    <property type="entry name" value="AAA"/>
    <property type="match status" value="1"/>
</dbReference>
<evidence type="ECO:0000313" key="7">
    <source>
        <dbReference type="EMBL" id="EEI83219.1"/>
    </source>
</evidence>
<dbReference type="InterPro" id="IPR021886">
    <property type="entry name" value="MgsA_C"/>
</dbReference>
<dbReference type="GO" id="GO:0017116">
    <property type="term" value="F:single-stranded DNA helicase activity"/>
    <property type="evidence" value="ECO:0007669"/>
    <property type="project" value="TreeGrafter"/>
</dbReference>
<dbReference type="eggNOG" id="COG2256">
    <property type="taxonomic scope" value="Bacteria"/>
</dbReference>
<dbReference type="GO" id="GO:0005524">
    <property type="term" value="F:ATP binding"/>
    <property type="evidence" value="ECO:0007669"/>
    <property type="project" value="UniProtKB-KW"/>
</dbReference>
<dbReference type="InterPro" id="IPR008921">
    <property type="entry name" value="DNA_pol3_clamp-load_cplx_C"/>
</dbReference>
<dbReference type="Gene3D" id="1.10.8.60">
    <property type="match status" value="1"/>
</dbReference>
<gene>
    <name evidence="7" type="ORF">HMPREF0077_0565</name>
</gene>
<organism evidence="7 8">
    <name type="scientific">Anaerococcus tetradius ATCC 35098</name>
    <dbReference type="NCBI Taxonomy" id="525255"/>
    <lineage>
        <taxon>Bacteria</taxon>
        <taxon>Bacillati</taxon>
        <taxon>Bacillota</taxon>
        <taxon>Tissierellia</taxon>
        <taxon>Tissierellales</taxon>
        <taxon>Peptoniphilaceae</taxon>
        <taxon>Anaerococcus</taxon>
    </lineage>
</organism>
<evidence type="ECO:0000259" key="6">
    <source>
        <dbReference type="SMART" id="SM00382"/>
    </source>
</evidence>
<feature type="domain" description="AAA+ ATPase" evidence="6">
    <location>
        <begin position="52"/>
        <end position="185"/>
    </location>
</feature>
<dbReference type="InterPro" id="IPR003959">
    <property type="entry name" value="ATPase_AAA_core"/>
</dbReference>
<evidence type="ECO:0000256" key="1">
    <source>
        <dbReference type="ARBA" id="ARBA00002393"/>
    </source>
</evidence>
<dbReference type="GO" id="GO:0000731">
    <property type="term" value="P:DNA synthesis involved in DNA repair"/>
    <property type="evidence" value="ECO:0007669"/>
    <property type="project" value="TreeGrafter"/>
</dbReference>